<dbReference type="PANTHER" id="PTHR12459">
    <property type="entry name" value="TRANSMEMBRANE PROTEIN 135-RELATED"/>
    <property type="match status" value="1"/>
</dbReference>
<feature type="transmembrane region" description="Helical" evidence="2">
    <location>
        <begin position="307"/>
        <end position="323"/>
    </location>
</feature>
<accession>A0A2S4KUM0</accession>
<evidence type="ECO:0000313" key="3">
    <source>
        <dbReference type="EMBL" id="POR33860.1"/>
    </source>
</evidence>
<protein>
    <submittedName>
        <fullName evidence="3">Uncharacterized protein</fullName>
    </submittedName>
</protein>
<evidence type="ECO:0000313" key="4">
    <source>
        <dbReference type="Proteomes" id="UP000237481"/>
    </source>
</evidence>
<feature type="transmembrane region" description="Helical" evidence="2">
    <location>
        <begin position="178"/>
        <end position="202"/>
    </location>
</feature>
<gene>
    <name evidence="3" type="ORF">TPAR_05934</name>
</gene>
<evidence type="ECO:0000256" key="2">
    <source>
        <dbReference type="SAM" id="Phobius"/>
    </source>
</evidence>
<dbReference type="EMBL" id="PKSG01000623">
    <property type="protein sequence ID" value="POR33860.1"/>
    <property type="molecule type" value="Genomic_DNA"/>
</dbReference>
<dbReference type="AlphaFoldDB" id="A0A2S4KUM0"/>
<dbReference type="Proteomes" id="UP000237481">
    <property type="component" value="Unassembled WGS sequence"/>
</dbReference>
<keyword evidence="2" id="KW-1133">Transmembrane helix</keyword>
<reference evidence="3 4" key="1">
    <citation type="submission" date="2018-01" db="EMBL/GenBank/DDBJ databases">
        <title>Harnessing the power of phylogenomics to disentangle the directionality and signatures of interkingdom host jumping in the parasitic fungal genus Tolypocladium.</title>
        <authorList>
            <person name="Quandt C.A."/>
            <person name="Patterson W."/>
            <person name="Spatafora J.W."/>
        </authorList>
    </citation>
    <scope>NUCLEOTIDE SEQUENCE [LARGE SCALE GENOMIC DNA]</scope>
    <source>
        <strain evidence="3 4">NRBC 100945</strain>
    </source>
</reference>
<dbReference type="OrthoDB" id="291792at2759"/>
<name>A0A2S4KUM0_9HYPO</name>
<feature type="transmembrane region" description="Helical" evidence="2">
    <location>
        <begin position="252"/>
        <end position="271"/>
    </location>
</feature>
<keyword evidence="2" id="KW-0812">Transmembrane</keyword>
<evidence type="ECO:0000256" key="1">
    <source>
        <dbReference type="SAM" id="MobiDB-lite"/>
    </source>
</evidence>
<dbReference type="PANTHER" id="PTHR12459:SF19">
    <property type="entry name" value="TRANSMEMBRANE PROTEIN 135 N-TERMINAL DOMAIN-CONTAINING PROTEIN"/>
    <property type="match status" value="1"/>
</dbReference>
<feature type="transmembrane region" description="Helical" evidence="2">
    <location>
        <begin position="223"/>
        <end position="246"/>
    </location>
</feature>
<keyword evidence="2" id="KW-0472">Membrane</keyword>
<organism evidence="3 4">
    <name type="scientific">Tolypocladium paradoxum</name>
    <dbReference type="NCBI Taxonomy" id="94208"/>
    <lineage>
        <taxon>Eukaryota</taxon>
        <taxon>Fungi</taxon>
        <taxon>Dikarya</taxon>
        <taxon>Ascomycota</taxon>
        <taxon>Pezizomycotina</taxon>
        <taxon>Sordariomycetes</taxon>
        <taxon>Hypocreomycetidae</taxon>
        <taxon>Hypocreales</taxon>
        <taxon>Ophiocordycipitaceae</taxon>
        <taxon>Tolypocladium</taxon>
    </lineage>
</organism>
<keyword evidence="4" id="KW-1185">Reference proteome</keyword>
<sequence>MLFRALEFAWNACEAEGLVWGVRAGRKRERPWWFGSWMLQPLAFGQLLHACVFDRDCFPEVGSPWPEAASRPAAANCLDQAYGSFIFKSSSAYLHERPQDWPGHLKWPTTSQIVDSLAEMARLNWPAYISPTMFPNKTVLPPSLEAVSPLTSQAHPLIASLSCATLHPSDPSCLRTYLTFWLGSFPPLARFFLVACSALAVLPRPGALYHFPVATLRRILARALGMSTFVTGAVSTAWASVCLLQACLPRRVLATQRFFLGGFAAGLWAWVERRHGRGVFLYSARASVDSLWKVGVKRRWWRAMRGGDVWVFVLALMVTGVVYERDARAIREREWRKGVSWVRGEGWRDWGADDESDDDGDGNKDKAE</sequence>
<proteinExistence type="predicted"/>
<comment type="caution">
    <text evidence="3">The sequence shown here is derived from an EMBL/GenBank/DDBJ whole genome shotgun (WGS) entry which is preliminary data.</text>
</comment>
<feature type="region of interest" description="Disordered" evidence="1">
    <location>
        <begin position="347"/>
        <end position="368"/>
    </location>
</feature>
<dbReference type="InterPro" id="IPR026749">
    <property type="entry name" value="Tmem135"/>
</dbReference>